<evidence type="ECO:0000313" key="3">
    <source>
        <dbReference type="Proteomes" id="UP001215598"/>
    </source>
</evidence>
<organism evidence="2 3">
    <name type="scientific">Mycena metata</name>
    <dbReference type="NCBI Taxonomy" id="1033252"/>
    <lineage>
        <taxon>Eukaryota</taxon>
        <taxon>Fungi</taxon>
        <taxon>Dikarya</taxon>
        <taxon>Basidiomycota</taxon>
        <taxon>Agaricomycotina</taxon>
        <taxon>Agaricomycetes</taxon>
        <taxon>Agaricomycetidae</taxon>
        <taxon>Agaricales</taxon>
        <taxon>Marasmiineae</taxon>
        <taxon>Mycenaceae</taxon>
        <taxon>Mycena</taxon>
    </lineage>
</organism>
<name>A0AAD7K607_9AGAR</name>
<proteinExistence type="predicted"/>
<evidence type="ECO:0000313" key="2">
    <source>
        <dbReference type="EMBL" id="KAJ7776367.1"/>
    </source>
</evidence>
<dbReference type="AlphaFoldDB" id="A0AAD7K607"/>
<gene>
    <name evidence="2" type="ORF">B0H16DRAFT_1449797</name>
</gene>
<sequence>MHGYRRYQRAIQHTRVVVRVAGATLATGCVITKSTGKAGNDRNGMEGNGGESGGVKEDGSGMYGSAEFARSRGDARGAACGGVNGAYTVKAMPLSCADSAQAPCARVGGDNEGGD</sequence>
<reference evidence="2" key="1">
    <citation type="submission" date="2023-03" db="EMBL/GenBank/DDBJ databases">
        <title>Massive genome expansion in bonnet fungi (Mycena s.s.) driven by repeated elements and novel gene families across ecological guilds.</title>
        <authorList>
            <consortium name="Lawrence Berkeley National Laboratory"/>
            <person name="Harder C.B."/>
            <person name="Miyauchi S."/>
            <person name="Viragh M."/>
            <person name="Kuo A."/>
            <person name="Thoen E."/>
            <person name="Andreopoulos B."/>
            <person name="Lu D."/>
            <person name="Skrede I."/>
            <person name="Drula E."/>
            <person name="Henrissat B."/>
            <person name="Morin E."/>
            <person name="Kohler A."/>
            <person name="Barry K."/>
            <person name="LaButti K."/>
            <person name="Morin E."/>
            <person name="Salamov A."/>
            <person name="Lipzen A."/>
            <person name="Mereny Z."/>
            <person name="Hegedus B."/>
            <person name="Baldrian P."/>
            <person name="Stursova M."/>
            <person name="Weitz H."/>
            <person name="Taylor A."/>
            <person name="Grigoriev I.V."/>
            <person name="Nagy L.G."/>
            <person name="Martin F."/>
            <person name="Kauserud H."/>
        </authorList>
    </citation>
    <scope>NUCLEOTIDE SEQUENCE</scope>
    <source>
        <strain evidence="2">CBHHK182m</strain>
    </source>
</reference>
<evidence type="ECO:0000256" key="1">
    <source>
        <dbReference type="SAM" id="MobiDB-lite"/>
    </source>
</evidence>
<dbReference type="Proteomes" id="UP001215598">
    <property type="component" value="Unassembled WGS sequence"/>
</dbReference>
<dbReference type="EMBL" id="JARKIB010000009">
    <property type="protein sequence ID" value="KAJ7776367.1"/>
    <property type="molecule type" value="Genomic_DNA"/>
</dbReference>
<comment type="caution">
    <text evidence="2">The sequence shown here is derived from an EMBL/GenBank/DDBJ whole genome shotgun (WGS) entry which is preliminary data.</text>
</comment>
<protein>
    <submittedName>
        <fullName evidence="2">Uncharacterized protein</fullName>
    </submittedName>
</protein>
<keyword evidence="3" id="KW-1185">Reference proteome</keyword>
<accession>A0AAD7K607</accession>
<feature type="region of interest" description="Disordered" evidence="1">
    <location>
        <begin position="36"/>
        <end position="65"/>
    </location>
</feature>